<keyword evidence="4" id="KW-0238">DNA-binding</keyword>
<keyword evidence="8" id="KW-1185">Reference proteome</keyword>
<keyword evidence="7" id="KW-0032">Aminotransferase</keyword>
<dbReference type="InterPro" id="IPR000524">
    <property type="entry name" value="Tscrpt_reg_HTH_GntR"/>
</dbReference>
<dbReference type="CDD" id="cd00609">
    <property type="entry name" value="AAT_like"/>
    <property type="match status" value="1"/>
</dbReference>
<dbReference type="PANTHER" id="PTHR46577">
    <property type="entry name" value="HTH-TYPE TRANSCRIPTIONAL REGULATORY PROTEIN GABR"/>
    <property type="match status" value="1"/>
</dbReference>
<dbReference type="Proteomes" id="UP001207742">
    <property type="component" value="Unassembled WGS sequence"/>
</dbReference>
<dbReference type="InterPro" id="IPR036390">
    <property type="entry name" value="WH_DNA-bd_sf"/>
</dbReference>
<dbReference type="InterPro" id="IPR051446">
    <property type="entry name" value="HTH_trans_reg/aminotransferase"/>
</dbReference>
<evidence type="ECO:0000256" key="2">
    <source>
        <dbReference type="ARBA" id="ARBA00022898"/>
    </source>
</evidence>
<dbReference type="SUPFAM" id="SSF53383">
    <property type="entry name" value="PLP-dependent transferases"/>
    <property type="match status" value="1"/>
</dbReference>
<dbReference type="Pfam" id="PF00392">
    <property type="entry name" value="GntR"/>
    <property type="match status" value="1"/>
</dbReference>
<comment type="caution">
    <text evidence="7">The sequence shown here is derived from an EMBL/GenBank/DDBJ whole genome shotgun (WGS) entry which is preliminary data.</text>
</comment>
<dbReference type="RefSeq" id="WP_264730267.1">
    <property type="nucleotide sequence ID" value="NZ_JAPDNR010000001.1"/>
</dbReference>
<dbReference type="PANTHER" id="PTHR46577:SF2">
    <property type="entry name" value="TRANSCRIPTIONAL REGULATORY PROTEIN"/>
    <property type="match status" value="1"/>
</dbReference>
<keyword evidence="5" id="KW-0804">Transcription</keyword>
<dbReference type="InterPro" id="IPR015421">
    <property type="entry name" value="PyrdxlP-dep_Trfase_major"/>
</dbReference>
<keyword evidence="7" id="KW-0808">Transferase</keyword>
<gene>
    <name evidence="7" type="ORF">OL497_11660</name>
</gene>
<proteinExistence type="inferred from homology"/>
<evidence type="ECO:0000259" key="6">
    <source>
        <dbReference type="PROSITE" id="PS50949"/>
    </source>
</evidence>
<keyword evidence="3" id="KW-0805">Transcription regulation</keyword>
<name>A0ABT3ILA3_9BACT</name>
<evidence type="ECO:0000256" key="5">
    <source>
        <dbReference type="ARBA" id="ARBA00023163"/>
    </source>
</evidence>
<dbReference type="EMBL" id="JAPDNS010000001">
    <property type="protein sequence ID" value="MCW3484555.1"/>
    <property type="molecule type" value="Genomic_DNA"/>
</dbReference>
<protein>
    <submittedName>
        <fullName evidence="7">PLP-dependent aminotransferase family protein</fullName>
    </submittedName>
</protein>
<dbReference type="Gene3D" id="3.40.640.10">
    <property type="entry name" value="Type I PLP-dependent aspartate aminotransferase-like (Major domain)"/>
    <property type="match status" value="1"/>
</dbReference>
<organism evidence="7 8">
    <name type="scientific">Chitinophaga nivalis</name>
    <dbReference type="NCBI Taxonomy" id="2991709"/>
    <lineage>
        <taxon>Bacteria</taxon>
        <taxon>Pseudomonadati</taxon>
        <taxon>Bacteroidota</taxon>
        <taxon>Chitinophagia</taxon>
        <taxon>Chitinophagales</taxon>
        <taxon>Chitinophagaceae</taxon>
        <taxon>Chitinophaga</taxon>
    </lineage>
</organism>
<reference evidence="7 8" key="1">
    <citation type="submission" date="2022-10" db="EMBL/GenBank/DDBJ databases">
        <title>Chitinophaga nivalis PC15 sp. nov., isolated from Pyeongchang county, South Korea.</title>
        <authorList>
            <person name="Trinh H.N."/>
        </authorList>
    </citation>
    <scope>NUCLEOTIDE SEQUENCE [LARGE SCALE GENOMIC DNA]</scope>
    <source>
        <strain evidence="7 8">PC14</strain>
    </source>
</reference>
<dbReference type="InterPro" id="IPR036388">
    <property type="entry name" value="WH-like_DNA-bd_sf"/>
</dbReference>
<feature type="domain" description="HTH gntR-type" evidence="6">
    <location>
        <begin position="16"/>
        <end position="84"/>
    </location>
</feature>
<evidence type="ECO:0000256" key="4">
    <source>
        <dbReference type="ARBA" id="ARBA00023125"/>
    </source>
</evidence>
<evidence type="ECO:0000313" key="7">
    <source>
        <dbReference type="EMBL" id="MCW3484555.1"/>
    </source>
</evidence>
<dbReference type="GO" id="GO:0008483">
    <property type="term" value="F:transaminase activity"/>
    <property type="evidence" value="ECO:0007669"/>
    <property type="project" value="UniProtKB-KW"/>
</dbReference>
<evidence type="ECO:0000256" key="1">
    <source>
        <dbReference type="ARBA" id="ARBA00005384"/>
    </source>
</evidence>
<dbReference type="SUPFAM" id="SSF46785">
    <property type="entry name" value="Winged helix' DNA-binding domain"/>
    <property type="match status" value="1"/>
</dbReference>
<dbReference type="PROSITE" id="PS50949">
    <property type="entry name" value="HTH_GNTR"/>
    <property type="match status" value="1"/>
</dbReference>
<accession>A0ABT3ILA3</accession>
<sequence length="488" mass="54251">MLPFQTLLQPDKQLKQHVYQQIAGRLINLIQEGILQPGSYLPGSRVMADLLQLHRKTVIAAYEELLSQDWIVAIPRKGMMVATNLPLMKPRSYQPAVSPYAQTPGFRFNTQIPSLPAQVAPTKTRLVVNDGAPDVRLAPLEEWIKACRSIIQSPQYPKRLTQGPTAGSENLRQETIRYLSHTRGLRLDLQNILITRGAQMAIYLAASLLVKKGDAVIVASPNYFYADQCFEQLGAQLLRVPADQDGIDTDAVEQLCRTRKIRCLYIISHHHHPTTVTLSAVRRMKLLQLIRTYQLAVIEDDYDYDYHYPTAPILPLASADHGGHVIYIGSMTKSLGLSIRIGYMIAPAAFIEAATALRRLMDLRGDNLSEEALALLLADGTIERHLKKSNKIYHERRDLLCRLLTAKLGDAVDFVPPNGGMALWLPFHRRHPLPVLATKAAAQGVAISDGAHYNYGGLSLNALRFGFASLNPKEITTVVNILAGILQT</sequence>
<evidence type="ECO:0000256" key="3">
    <source>
        <dbReference type="ARBA" id="ARBA00023015"/>
    </source>
</evidence>
<dbReference type="CDD" id="cd07377">
    <property type="entry name" value="WHTH_GntR"/>
    <property type="match status" value="1"/>
</dbReference>
<dbReference type="Pfam" id="PF00155">
    <property type="entry name" value="Aminotran_1_2"/>
    <property type="match status" value="1"/>
</dbReference>
<evidence type="ECO:0000313" key="8">
    <source>
        <dbReference type="Proteomes" id="UP001207742"/>
    </source>
</evidence>
<dbReference type="InterPro" id="IPR004839">
    <property type="entry name" value="Aminotransferase_I/II_large"/>
</dbReference>
<dbReference type="InterPro" id="IPR015424">
    <property type="entry name" value="PyrdxlP-dep_Trfase"/>
</dbReference>
<keyword evidence="2" id="KW-0663">Pyridoxal phosphate</keyword>
<comment type="similarity">
    <text evidence="1">In the C-terminal section; belongs to the class-I pyridoxal-phosphate-dependent aminotransferase family.</text>
</comment>
<dbReference type="SMART" id="SM00345">
    <property type="entry name" value="HTH_GNTR"/>
    <property type="match status" value="1"/>
</dbReference>
<dbReference type="Gene3D" id="1.10.10.10">
    <property type="entry name" value="Winged helix-like DNA-binding domain superfamily/Winged helix DNA-binding domain"/>
    <property type="match status" value="1"/>
</dbReference>